<evidence type="ECO:0000313" key="1">
    <source>
        <dbReference type="EMBL" id="KRM61923.1"/>
    </source>
</evidence>
<proteinExistence type="predicted"/>
<evidence type="ECO:0000313" key="2">
    <source>
        <dbReference type="Proteomes" id="UP000051733"/>
    </source>
</evidence>
<dbReference type="Proteomes" id="UP000051733">
    <property type="component" value="Unassembled WGS sequence"/>
</dbReference>
<reference evidence="1 2" key="1">
    <citation type="journal article" date="2015" name="Genome Announc.">
        <title>Expanding the biotechnology potential of lactobacilli through comparative genomics of 213 strains and associated genera.</title>
        <authorList>
            <person name="Sun Z."/>
            <person name="Harris H.M."/>
            <person name="McCann A."/>
            <person name="Guo C."/>
            <person name="Argimon S."/>
            <person name="Zhang W."/>
            <person name="Yang X."/>
            <person name="Jeffery I.B."/>
            <person name="Cooney J.C."/>
            <person name="Kagawa T.F."/>
            <person name="Liu W."/>
            <person name="Song Y."/>
            <person name="Salvetti E."/>
            <person name="Wrobel A."/>
            <person name="Rasinkangas P."/>
            <person name="Parkhill J."/>
            <person name="Rea M.C."/>
            <person name="O'Sullivan O."/>
            <person name="Ritari J."/>
            <person name="Douillard F.P."/>
            <person name="Paul Ross R."/>
            <person name="Yang R."/>
            <person name="Briner A.E."/>
            <person name="Felis G.E."/>
            <person name="de Vos W.M."/>
            <person name="Barrangou R."/>
            <person name="Klaenhammer T.R."/>
            <person name="Caufield P.W."/>
            <person name="Cui Y."/>
            <person name="Zhang H."/>
            <person name="O'Toole P.W."/>
        </authorList>
    </citation>
    <scope>NUCLEOTIDE SEQUENCE [LARGE SCALE GENOMIC DNA]</scope>
    <source>
        <strain evidence="1 2">DSM 20634</strain>
    </source>
</reference>
<organism evidence="1 2">
    <name type="scientific">Paucilactobacillus vaccinostercus DSM 20634</name>
    <dbReference type="NCBI Taxonomy" id="1423813"/>
    <lineage>
        <taxon>Bacteria</taxon>
        <taxon>Bacillati</taxon>
        <taxon>Bacillota</taxon>
        <taxon>Bacilli</taxon>
        <taxon>Lactobacillales</taxon>
        <taxon>Lactobacillaceae</taxon>
        <taxon>Paucilactobacillus</taxon>
    </lineage>
</organism>
<comment type="caution">
    <text evidence="1">The sequence shown here is derived from an EMBL/GenBank/DDBJ whole genome shotgun (WGS) entry which is preliminary data.</text>
</comment>
<dbReference type="PATRIC" id="fig|1423813.3.peg.1018"/>
<dbReference type="STRING" id="1423813.FC26_GL000994"/>
<accession>A0A0R2AFV9</accession>
<sequence length="52" mass="6235">MKYPLSESSIINFLTVSIKFICNYFFFHFSHSYIIGHLIKYDKINVTIIFIK</sequence>
<name>A0A0R2AFV9_9LACO</name>
<protein>
    <submittedName>
        <fullName evidence="1">Uncharacterized protein</fullName>
    </submittedName>
</protein>
<dbReference type="AlphaFoldDB" id="A0A0R2AFV9"/>
<keyword evidence="2" id="KW-1185">Reference proteome</keyword>
<gene>
    <name evidence="1" type="ORF">FC26_GL000994</name>
</gene>
<dbReference type="EMBL" id="AYYY01000014">
    <property type="protein sequence ID" value="KRM61923.1"/>
    <property type="molecule type" value="Genomic_DNA"/>
</dbReference>